<evidence type="ECO:0000313" key="2">
    <source>
        <dbReference type="Proteomes" id="UP000285981"/>
    </source>
</evidence>
<name>A0A412K7J5_9FIRM</name>
<evidence type="ECO:0000313" key="1">
    <source>
        <dbReference type="EMBL" id="RGS64810.1"/>
    </source>
</evidence>
<comment type="caution">
    <text evidence="1">The sequence shown here is derived from an EMBL/GenBank/DDBJ whole genome shotgun (WGS) entry which is preliminary data.</text>
</comment>
<protein>
    <recommendedName>
        <fullName evidence="3">Carbohydrate kinase PfkB domain-containing protein</fullName>
    </recommendedName>
</protein>
<reference evidence="1 2" key="1">
    <citation type="submission" date="2018-08" db="EMBL/GenBank/DDBJ databases">
        <title>A genome reference for cultivated species of the human gut microbiota.</title>
        <authorList>
            <person name="Zou Y."/>
            <person name="Xue W."/>
            <person name="Luo G."/>
        </authorList>
    </citation>
    <scope>NUCLEOTIDE SEQUENCE [LARGE SCALE GENOMIC DNA]</scope>
    <source>
        <strain evidence="1 2">AF21-25</strain>
    </source>
</reference>
<dbReference type="AlphaFoldDB" id="A0A412K7J5"/>
<dbReference type="Gene3D" id="3.40.1190.20">
    <property type="match status" value="1"/>
</dbReference>
<organism evidence="1 2">
    <name type="scientific">Dorea formicigenerans</name>
    <dbReference type="NCBI Taxonomy" id="39486"/>
    <lineage>
        <taxon>Bacteria</taxon>
        <taxon>Bacillati</taxon>
        <taxon>Bacillota</taxon>
        <taxon>Clostridia</taxon>
        <taxon>Lachnospirales</taxon>
        <taxon>Lachnospiraceae</taxon>
        <taxon>Dorea</taxon>
    </lineage>
</organism>
<proteinExistence type="predicted"/>
<accession>A0A412K7J5</accession>
<dbReference type="EMBL" id="QRVU01000183">
    <property type="protein sequence ID" value="RGS64810.1"/>
    <property type="molecule type" value="Genomic_DNA"/>
</dbReference>
<gene>
    <name evidence="1" type="ORF">DWX78_15820</name>
</gene>
<evidence type="ECO:0008006" key="3">
    <source>
        <dbReference type="Google" id="ProtNLM"/>
    </source>
</evidence>
<dbReference type="SUPFAM" id="SSF53613">
    <property type="entry name" value="Ribokinase-like"/>
    <property type="match status" value="1"/>
</dbReference>
<sequence>MNPNMVIIGDLAYEATIIENKRHTCLGGSGYYAAIGAKAAQNDNFVLISSVGCDFDFSYLRNLNILQNKK</sequence>
<dbReference type="Proteomes" id="UP000285981">
    <property type="component" value="Unassembled WGS sequence"/>
</dbReference>
<dbReference type="InterPro" id="IPR029056">
    <property type="entry name" value="Ribokinase-like"/>
</dbReference>